<gene>
    <name evidence="7" type="primary">ybeY</name>
    <name evidence="8" type="ORF">P0082_00385</name>
</gene>
<evidence type="ECO:0000256" key="2">
    <source>
        <dbReference type="ARBA" id="ARBA00022722"/>
    </source>
</evidence>
<dbReference type="Pfam" id="PF02130">
    <property type="entry name" value="YbeY"/>
    <property type="match status" value="1"/>
</dbReference>
<evidence type="ECO:0000256" key="1">
    <source>
        <dbReference type="ARBA" id="ARBA00010875"/>
    </source>
</evidence>
<sequence length="270" mass="30619">MTELLCEPVVQIDGPGSAELEQCLEQIAAGRKLSPAGFVSGCRDFLRRLLEELADDTALQSLLEQEGRDKQYFRKNWQVSLLLCSEGRIAWWNSRFRGEGTSTDILSFPIQGPSQKVDSRPVPGFFRNSRLFRNGFFSNGFFCDLGDNFGDNGKIKPGHKKSWVWRGIRFFAGAFRRESPEKLHCPEGMETGEPQGGDLILSLSNWLDNCREFCCEPEEELQRLLIHGLLHLTGLDHSAEESPSEPKSPMLQYQEILLTQSLQRRAILPQ</sequence>
<proteinExistence type="inferred from homology"/>
<dbReference type="SUPFAM" id="SSF55486">
    <property type="entry name" value="Metalloproteases ('zincins'), catalytic domain"/>
    <property type="match status" value="1"/>
</dbReference>
<dbReference type="HAMAP" id="MF_00009">
    <property type="entry name" value="Endoribonucl_YbeY"/>
    <property type="match status" value="1"/>
</dbReference>
<dbReference type="PANTHER" id="PTHR46986">
    <property type="entry name" value="ENDORIBONUCLEASE YBEY, CHLOROPLASTIC"/>
    <property type="match status" value="1"/>
</dbReference>
<keyword evidence="4 7" id="KW-0255">Endonuclease</keyword>
<keyword evidence="6 7" id="KW-0862">Zinc</keyword>
<keyword evidence="2 7" id="KW-0540">Nuclease</keyword>
<accession>A0ABY8MHH6</accession>
<evidence type="ECO:0000256" key="6">
    <source>
        <dbReference type="ARBA" id="ARBA00022833"/>
    </source>
</evidence>
<dbReference type="EMBL" id="CP123443">
    <property type="protein sequence ID" value="WGK69348.1"/>
    <property type="molecule type" value="Genomic_DNA"/>
</dbReference>
<dbReference type="Gene3D" id="3.40.390.30">
    <property type="entry name" value="Metalloproteases ('zincins'), catalytic domain"/>
    <property type="match status" value="1"/>
</dbReference>
<keyword evidence="9" id="KW-1185">Reference proteome</keyword>
<dbReference type="InterPro" id="IPR002036">
    <property type="entry name" value="YbeY"/>
</dbReference>
<evidence type="ECO:0000256" key="4">
    <source>
        <dbReference type="ARBA" id="ARBA00022759"/>
    </source>
</evidence>
<organism evidence="8 9">
    <name type="scientific">Candidatus Haliotispira prima</name>
    <dbReference type="NCBI Taxonomy" id="3034016"/>
    <lineage>
        <taxon>Bacteria</taxon>
        <taxon>Pseudomonadati</taxon>
        <taxon>Spirochaetota</taxon>
        <taxon>Spirochaetia</taxon>
        <taxon>Spirochaetales</taxon>
        <taxon>Spirochaetaceae</taxon>
        <taxon>Candidatus Haliotispira</taxon>
    </lineage>
</organism>
<keyword evidence="7" id="KW-0698">rRNA processing</keyword>
<dbReference type="InterPro" id="IPR023091">
    <property type="entry name" value="MetalPrtase_cat_dom_sf_prd"/>
</dbReference>
<comment type="subcellular location">
    <subcellularLocation>
        <location evidence="7">Cytoplasm</location>
    </subcellularLocation>
</comment>
<dbReference type="Proteomes" id="UP001228690">
    <property type="component" value="Chromosome"/>
</dbReference>
<reference evidence="8 9" key="1">
    <citation type="submission" date="2023-04" db="EMBL/GenBank/DDBJ databases">
        <title>Spirochaete genome identified in red abalone sample constitutes a novel genus.</title>
        <authorList>
            <person name="Sharma S.P."/>
            <person name="Purcell C.M."/>
            <person name="Hyde J.R."/>
            <person name="Severin A.J."/>
        </authorList>
    </citation>
    <scope>NUCLEOTIDE SEQUENCE [LARGE SCALE GENOMIC DNA]</scope>
    <source>
        <strain evidence="8 9">SP-2023</strain>
    </source>
</reference>
<keyword evidence="3 7" id="KW-0479">Metal-binding</keyword>
<feature type="binding site" evidence="7">
    <location>
        <position position="231"/>
    </location>
    <ligand>
        <name>Zn(2+)</name>
        <dbReference type="ChEBI" id="CHEBI:29105"/>
        <note>catalytic</note>
    </ligand>
</feature>
<dbReference type="PANTHER" id="PTHR46986:SF1">
    <property type="entry name" value="ENDORIBONUCLEASE YBEY, CHLOROPLASTIC"/>
    <property type="match status" value="1"/>
</dbReference>
<keyword evidence="5 7" id="KW-0378">Hydrolase</keyword>
<protein>
    <recommendedName>
        <fullName evidence="7">Endoribonuclease YbeY</fullName>
        <ecNumber evidence="7">3.1.-.-</ecNumber>
    </recommendedName>
</protein>
<comment type="function">
    <text evidence="7">Single strand-specific metallo-endoribonuclease involved in late-stage 70S ribosome quality control and in maturation of the 3' terminus of the 16S rRNA.</text>
</comment>
<name>A0ABY8MHH6_9SPIO</name>
<evidence type="ECO:0000313" key="8">
    <source>
        <dbReference type="EMBL" id="WGK69348.1"/>
    </source>
</evidence>
<dbReference type="EC" id="3.1.-.-" evidence="7"/>
<feature type="binding site" evidence="7">
    <location>
        <position position="227"/>
    </location>
    <ligand>
        <name>Zn(2+)</name>
        <dbReference type="ChEBI" id="CHEBI:29105"/>
        <note>catalytic</note>
    </ligand>
</feature>
<comment type="similarity">
    <text evidence="1 7">Belongs to the endoribonuclease YbeY family.</text>
</comment>
<evidence type="ECO:0000256" key="7">
    <source>
        <dbReference type="HAMAP-Rule" id="MF_00009"/>
    </source>
</evidence>
<feature type="binding site" evidence="7">
    <location>
        <position position="237"/>
    </location>
    <ligand>
        <name>Zn(2+)</name>
        <dbReference type="ChEBI" id="CHEBI:29105"/>
        <note>catalytic</note>
    </ligand>
</feature>
<keyword evidence="7" id="KW-0963">Cytoplasm</keyword>
<evidence type="ECO:0000256" key="3">
    <source>
        <dbReference type="ARBA" id="ARBA00022723"/>
    </source>
</evidence>
<evidence type="ECO:0000256" key="5">
    <source>
        <dbReference type="ARBA" id="ARBA00022801"/>
    </source>
</evidence>
<evidence type="ECO:0000313" key="9">
    <source>
        <dbReference type="Proteomes" id="UP001228690"/>
    </source>
</evidence>
<dbReference type="RefSeq" id="WP_326927531.1">
    <property type="nucleotide sequence ID" value="NZ_CP123443.1"/>
</dbReference>
<keyword evidence="7" id="KW-0690">Ribosome biogenesis</keyword>
<comment type="cofactor">
    <cofactor evidence="7">
        <name>Zn(2+)</name>
        <dbReference type="ChEBI" id="CHEBI:29105"/>
    </cofactor>
    <text evidence="7">Binds 1 zinc ion.</text>
</comment>